<dbReference type="WBParaSite" id="RSKR_0000892300.1">
    <property type="protein sequence ID" value="RSKR_0000892300.1"/>
    <property type="gene ID" value="RSKR_0000892300"/>
</dbReference>
<reference evidence="2" key="1">
    <citation type="submission" date="2016-11" db="UniProtKB">
        <authorList>
            <consortium name="WormBaseParasite"/>
        </authorList>
    </citation>
    <scope>IDENTIFICATION</scope>
    <source>
        <strain evidence="2">KR3021</strain>
    </source>
</reference>
<protein>
    <submittedName>
        <fullName evidence="2">ShKT domain-containing protein</fullName>
    </submittedName>
</protein>
<evidence type="ECO:0000313" key="1">
    <source>
        <dbReference type="Proteomes" id="UP000095286"/>
    </source>
</evidence>
<proteinExistence type="predicted"/>
<name>A0AC35U9H9_9BILA</name>
<organism evidence="1 2">
    <name type="scientific">Rhabditophanes sp. KR3021</name>
    <dbReference type="NCBI Taxonomy" id="114890"/>
    <lineage>
        <taxon>Eukaryota</taxon>
        <taxon>Metazoa</taxon>
        <taxon>Ecdysozoa</taxon>
        <taxon>Nematoda</taxon>
        <taxon>Chromadorea</taxon>
        <taxon>Rhabditida</taxon>
        <taxon>Tylenchina</taxon>
        <taxon>Panagrolaimomorpha</taxon>
        <taxon>Strongyloidoidea</taxon>
        <taxon>Alloionematidae</taxon>
        <taxon>Rhabditophanes</taxon>
    </lineage>
</organism>
<sequence length="122" mass="13543">MVNINLIGAILLVVFVSMSEAARRKPYRIGTAPPPLRSRPFPNNNRPEVAGNCITSAQCKQGFSCQNSMCVRIPVNTFRQWKLAQCRDTGKDCSKFTSLCHSSVYVDHLSTTCKRSCGLCKD</sequence>
<accession>A0AC35U9H9</accession>
<evidence type="ECO:0000313" key="2">
    <source>
        <dbReference type="WBParaSite" id="RSKR_0000892300.1"/>
    </source>
</evidence>
<dbReference type="Proteomes" id="UP000095286">
    <property type="component" value="Unplaced"/>
</dbReference>